<sequence>MGRRQNDPDPSRYTSLFLVLVGLISFGLVYAVVSTLVNSNGSSKNSSFDSLEMLGEGGGVDLEGKDGECCRGIENLELWGTAVKWGTELKFNSSVECCKACKAMCSGIDGPCLCDSWVFCGNKETCGSKFGECWLKKQKDILDPDRQEAGQTVSWTSGLIFGKGEGIVEMETKYGTLHIKLFPDCSPHSVDYILKLLALRHCAGCKIYRAENRGHSWDSEGNHIKNTPLGPPFALIQGTLEAQGTTFKKIPTEACPTISRGSVAWVGSGPEFFISLANHPEWKKAYTVFGFILPEDMGIAEKIAQLPTKSDVWNNINVSILEKPVPLMFRRLRKSNGDLKTDVKSE</sequence>
<keyword evidence="1" id="KW-1133">Transmembrane helix</keyword>
<evidence type="ECO:0000313" key="4">
    <source>
        <dbReference type="Proteomes" id="UP001054252"/>
    </source>
</evidence>
<keyword evidence="1" id="KW-0472">Membrane</keyword>
<dbReference type="SUPFAM" id="SSF50891">
    <property type="entry name" value="Cyclophilin-like"/>
    <property type="match status" value="1"/>
</dbReference>
<proteinExistence type="predicted"/>
<reference evidence="3 4" key="1">
    <citation type="journal article" date="2021" name="Commun. Biol.">
        <title>The genome of Shorea leprosula (Dipterocarpaceae) highlights the ecological relevance of drought in aseasonal tropical rainforests.</title>
        <authorList>
            <person name="Ng K.K.S."/>
            <person name="Kobayashi M.J."/>
            <person name="Fawcett J.A."/>
            <person name="Hatakeyama M."/>
            <person name="Paape T."/>
            <person name="Ng C.H."/>
            <person name="Ang C.C."/>
            <person name="Tnah L.H."/>
            <person name="Lee C.T."/>
            <person name="Nishiyama T."/>
            <person name="Sese J."/>
            <person name="O'Brien M.J."/>
            <person name="Copetti D."/>
            <person name="Mohd Noor M.I."/>
            <person name="Ong R.C."/>
            <person name="Putra M."/>
            <person name="Sireger I.Z."/>
            <person name="Indrioko S."/>
            <person name="Kosugi Y."/>
            <person name="Izuno A."/>
            <person name="Isagi Y."/>
            <person name="Lee S.L."/>
            <person name="Shimizu K.K."/>
        </authorList>
    </citation>
    <scope>NUCLEOTIDE SEQUENCE [LARGE SCALE GENOMIC DNA]</scope>
    <source>
        <strain evidence="3">214</strain>
    </source>
</reference>
<dbReference type="InterPro" id="IPR002130">
    <property type="entry name" value="Cyclophilin-type_PPIase_dom"/>
</dbReference>
<accession>A0AAV5IEQ2</accession>
<organism evidence="3 4">
    <name type="scientific">Rubroshorea leprosula</name>
    <dbReference type="NCBI Taxonomy" id="152421"/>
    <lineage>
        <taxon>Eukaryota</taxon>
        <taxon>Viridiplantae</taxon>
        <taxon>Streptophyta</taxon>
        <taxon>Embryophyta</taxon>
        <taxon>Tracheophyta</taxon>
        <taxon>Spermatophyta</taxon>
        <taxon>Magnoliopsida</taxon>
        <taxon>eudicotyledons</taxon>
        <taxon>Gunneridae</taxon>
        <taxon>Pentapetalae</taxon>
        <taxon>rosids</taxon>
        <taxon>malvids</taxon>
        <taxon>Malvales</taxon>
        <taxon>Dipterocarpaceae</taxon>
        <taxon>Rubroshorea</taxon>
    </lineage>
</organism>
<dbReference type="Gene3D" id="2.40.100.10">
    <property type="entry name" value="Cyclophilin-like"/>
    <property type="match status" value="1"/>
</dbReference>
<dbReference type="Pfam" id="PF00160">
    <property type="entry name" value="Pro_isomerase"/>
    <property type="match status" value="1"/>
</dbReference>
<dbReference type="PANTHER" id="PTHR46873">
    <property type="entry name" value="EXPRESSED PROTEIN"/>
    <property type="match status" value="1"/>
</dbReference>
<evidence type="ECO:0000313" key="3">
    <source>
        <dbReference type="EMBL" id="GKU95649.1"/>
    </source>
</evidence>
<gene>
    <name evidence="3" type="ORF">SLEP1_g8981</name>
</gene>
<dbReference type="PANTHER" id="PTHR46873:SF1">
    <property type="entry name" value="EXPRESSED PROTEIN"/>
    <property type="match status" value="1"/>
</dbReference>
<keyword evidence="4" id="KW-1185">Reference proteome</keyword>
<comment type="caution">
    <text evidence="3">The sequence shown here is derived from an EMBL/GenBank/DDBJ whole genome shotgun (WGS) entry which is preliminary data.</text>
</comment>
<evidence type="ECO:0000256" key="1">
    <source>
        <dbReference type="SAM" id="Phobius"/>
    </source>
</evidence>
<dbReference type="FunFam" id="2.40.100.10:FF:000086">
    <property type="entry name" value="Predicted protein"/>
    <property type="match status" value="1"/>
</dbReference>
<dbReference type="AlphaFoldDB" id="A0AAV5IEQ2"/>
<protein>
    <recommendedName>
        <fullName evidence="2">PPIase cyclophilin-type domain-containing protein</fullName>
    </recommendedName>
</protein>
<feature type="domain" description="PPIase cyclophilin-type" evidence="2">
    <location>
        <begin position="168"/>
        <end position="321"/>
    </location>
</feature>
<evidence type="ECO:0000259" key="2">
    <source>
        <dbReference type="Pfam" id="PF00160"/>
    </source>
</evidence>
<dbReference type="InterPro" id="IPR029000">
    <property type="entry name" value="Cyclophilin-like_dom_sf"/>
</dbReference>
<dbReference type="Proteomes" id="UP001054252">
    <property type="component" value="Unassembled WGS sequence"/>
</dbReference>
<dbReference type="GO" id="GO:0003755">
    <property type="term" value="F:peptidyl-prolyl cis-trans isomerase activity"/>
    <property type="evidence" value="ECO:0007669"/>
    <property type="project" value="InterPro"/>
</dbReference>
<feature type="transmembrane region" description="Helical" evidence="1">
    <location>
        <begin position="12"/>
        <end position="33"/>
    </location>
</feature>
<name>A0AAV5IEQ2_9ROSI</name>
<dbReference type="EMBL" id="BPVZ01000009">
    <property type="protein sequence ID" value="GKU95649.1"/>
    <property type="molecule type" value="Genomic_DNA"/>
</dbReference>
<keyword evidence="1" id="KW-0812">Transmembrane</keyword>